<dbReference type="PANTHER" id="PTHR11451:SF44">
    <property type="entry name" value="THREONINE--TRNA LIGASE, CHLOROPLASTIC_MITOCHONDRIAL 2"/>
    <property type="match status" value="1"/>
</dbReference>
<keyword evidence="3" id="KW-0436">Ligase</keyword>
<comment type="caution">
    <text evidence="3">The sequence shown here is derived from an EMBL/GenBank/DDBJ whole genome shotgun (WGS) entry which is preliminary data.</text>
</comment>
<dbReference type="GO" id="GO:0005829">
    <property type="term" value="C:cytosol"/>
    <property type="evidence" value="ECO:0007669"/>
    <property type="project" value="TreeGrafter"/>
</dbReference>
<evidence type="ECO:0000313" key="4">
    <source>
        <dbReference type="Proteomes" id="UP000036959"/>
    </source>
</evidence>
<reference evidence="4" key="1">
    <citation type="submission" date="2015-06" db="EMBL/GenBank/DDBJ databases">
        <title>Comparative genomics of Burkholderia leaf nodule symbionts.</title>
        <authorList>
            <person name="Carlier A."/>
            <person name="Eberl L."/>
            <person name="Pinto-Carbo M."/>
        </authorList>
    </citation>
    <scope>NUCLEOTIDE SEQUENCE [LARGE SCALE GENOMIC DNA]</scope>
    <source>
        <strain evidence="4">UZHbot4</strain>
    </source>
</reference>
<dbReference type="GO" id="GO:0000166">
    <property type="term" value="F:nucleotide binding"/>
    <property type="evidence" value="ECO:0007669"/>
    <property type="project" value="InterPro"/>
</dbReference>
<keyword evidence="4" id="KW-1185">Reference proteome</keyword>
<dbReference type="PATRIC" id="fig|242163.4.peg.763"/>
<accession>A0A0L0MB91</accession>
<dbReference type="EMBL" id="LFJJ01000116">
    <property type="protein sequence ID" value="KND59598.1"/>
    <property type="molecule type" value="Genomic_DNA"/>
</dbReference>
<dbReference type="GO" id="GO:0004829">
    <property type="term" value="F:threonine-tRNA ligase activity"/>
    <property type="evidence" value="ECO:0007669"/>
    <property type="project" value="UniProtKB-EC"/>
</dbReference>
<name>A0A0L0MB91_9BURK</name>
<protein>
    <submittedName>
        <fullName evidence="3">Threonyl-tRNA synthetase</fullName>
        <ecNumber evidence="3">6.1.1.3</ecNumber>
    </submittedName>
</protein>
<gene>
    <name evidence="3" type="ORF">BVER_01218</name>
</gene>
<dbReference type="SUPFAM" id="SSF55186">
    <property type="entry name" value="ThrRS/AlaRS common domain"/>
    <property type="match status" value="1"/>
</dbReference>
<evidence type="ECO:0000313" key="3">
    <source>
        <dbReference type="EMBL" id="KND59598.1"/>
    </source>
</evidence>
<proteinExistence type="predicted"/>
<dbReference type="InterPro" id="IPR004095">
    <property type="entry name" value="TGS"/>
</dbReference>
<evidence type="ECO:0000259" key="2">
    <source>
        <dbReference type="PROSITE" id="PS51880"/>
    </source>
</evidence>
<dbReference type="CDD" id="cd01667">
    <property type="entry name" value="TGS_ThrRS"/>
    <property type="match status" value="1"/>
</dbReference>
<dbReference type="Proteomes" id="UP000036959">
    <property type="component" value="Unassembled WGS sequence"/>
</dbReference>
<keyword evidence="3" id="KW-0030">Aminoacyl-tRNA synthetase</keyword>
<organism evidence="3 4">
    <name type="scientific">Candidatus Burkholderia verschuerenii</name>
    <dbReference type="NCBI Taxonomy" id="242163"/>
    <lineage>
        <taxon>Bacteria</taxon>
        <taxon>Pseudomonadati</taxon>
        <taxon>Pseudomonadota</taxon>
        <taxon>Betaproteobacteria</taxon>
        <taxon>Burkholderiales</taxon>
        <taxon>Burkholderiaceae</taxon>
        <taxon>Burkholderia</taxon>
    </lineage>
</organism>
<dbReference type="PROSITE" id="PS51880">
    <property type="entry name" value="TGS"/>
    <property type="match status" value="1"/>
</dbReference>
<feature type="domain" description="TGS" evidence="2">
    <location>
        <begin position="1"/>
        <end position="72"/>
    </location>
</feature>
<keyword evidence="1" id="KW-0648">Protein biosynthesis</keyword>
<dbReference type="GO" id="GO:0006435">
    <property type="term" value="P:threonyl-tRNA aminoacylation"/>
    <property type="evidence" value="ECO:0007669"/>
    <property type="project" value="TreeGrafter"/>
</dbReference>
<sequence>MATMTTPREIIVRLRDGDGGRQHVFEGPATVGEALTMLDPARAKDAVGARLDGQLVDLTGVVLHDGTIDPVMSDDPDGLSIVRRACAQLLGHAVKQLYPSAQMAIARVTDDGFDYDIAYEQPFTPDDLLAIEARMCVLADTEYDILKYALPHEEVLRIFRMNRTEYKLRLLDAIPKDSSVSIYIHQDYIDMSRGPDGAEHTLSASVQIDGCFWCLLSKRGAQ</sequence>
<dbReference type="AlphaFoldDB" id="A0A0L0MB91"/>
<dbReference type="EC" id="6.1.1.3" evidence="3"/>
<dbReference type="PANTHER" id="PTHR11451">
    <property type="entry name" value="THREONINE-TRNA LIGASE"/>
    <property type="match status" value="1"/>
</dbReference>
<evidence type="ECO:0000256" key="1">
    <source>
        <dbReference type="ARBA" id="ARBA00022917"/>
    </source>
</evidence>
<dbReference type="InterPro" id="IPR018163">
    <property type="entry name" value="Thr/Ala-tRNA-synth_IIc_edit"/>
</dbReference>
<dbReference type="Gene3D" id="3.30.980.10">
    <property type="entry name" value="Threonyl-trna Synthetase, Chain A, domain 2"/>
    <property type="match status" value="1"/>
</dbReference>